<organism evidence="4 5">
    <name type="scientific">Engystomops pustulosus</name>
    <name type="common">Tungara frog</name>
    <name type="synonym">Physalaemus pustulosus</name>
    <dbReference type="NCBI Taxonomy" id="76066"/>
    <lineage>
        <taxon>Eukaryota</taxon>
        <taxon>Metazoa</taxon>
        <taxon>Chordata</taxon>
        <taxon>Craniata</taxon>
        <taxon>Vertebrata</taxon>
        <taxon>Euteleostomi</taxon>
        <taxon>Amphibia</taxon>
        <taxon>Batrachia</taxon>
        <taxon>Anura</taxon>
        <taxon>Neobatrachia</taxon>
        <taxon>Hyloidea</taxon>
        <taxon>Leptodactylidae</taxon>
        <taxon>Leiuperinae</taxon>
        <taxon>Engystomops</taxon>
    </lineage>
</organism>
<dbReference type="InterPro" id="IPR038175">
    <property type="entry name" value="CBM21_dom_sf"/>
</dbReference>
<keyword evidence="2" id="KW-0812">Transmembrane</keyword>
<dbReference type="InterPro" id="IPR005036">
    <property type="entry name" value="CBM21_dom"/>
</dbReference>
<keyword evidence="5" id="KW-1185">Reference proteome</keyword>
<feature type="compositionally biased region" description="Acidic residues" evidence="1">
    <location>
        <begin position="308"/>
        <end position="317"/>
    </location>
</feature>
<proteinExistence type="predicted"/>
<dbReference type="PANTHER" id="PTHR12307:SF2">
    <property type="entry name" value="PROTEIN PHOSPHATASE 1 REGULATORY SUBUNIT 3A"/>
    <property type="match status" value="1"/>
</dbReference>
<feature type="domain" description="CBM21" evidence="3">
    <location>
        <begin position="136"/>
        <end position="246"/>
    </location>
</feature>
<accession>A0AAV7BXZ7</accession>
<sequence length="1045" mass="118264">MSAVISCPVCLLYTSRRKMESFEEMNSSKDNLLEPPSINDSSTDEEDVKATIKPRLSPLPKRRSSVSSDDGDLEPPPTVARKVSFADAFGFDLVSVKEFDTWEIPTVTPNFVMESIKIEEFYLTPSFILPPVSTIMERLNANKVTLESMDFIPGTSSMKGIIRVLNLSFEKQVYVRMSLDCWQSHYDLLAEYVPDSCNGETDQFFFTISLVSPYQKEGARVDFCICYETSVGTFWDNNGGHNYVLTCQKKEQIVEIGNQSDEVIDKNKKSCLKPTLSKEDEDAEILQAETPAATEKYIPRIICSHDEFSEDNNDEETADKSKEKNKEDESDMQLFLSQRLMNARITSSEEKYSTGHSNEIISPNDQQLKEGIKYLPNTYSEVSEYTQQLEECDYSREYRPINEVIPSGDTKDFSSLLSSADHSEHQGAVTKTHQCLEESEKADIYLQDSGLSEQDKISPVIIDEASHGESCQWSSTEEECEDPISDSCLKFSETPCTVPPDTTQLTEIIEFLDDNANPNYSQSTSTLPHFSTYDTKGIKDEQSKKSETETIENDTLLLTTKEHTEPEHPMLFLQHEDFQDLLYKCKSSGSSVLEKENTEPNEKVCNIISSGKTCLFSEGQVEDKGEEKETENTNIIPSLCKNTKHRYDVTDVSADKQYITTAKEDEFSDSDIVPALSKQYDLTVQGIHLDQIHKKIQVIDDKDVVSKTDDKRSAHRIYCSEKESSVVDCSKAHTTAETVVQGTFHERNAMLGSLPSEQTPEYKVIIAKITEEKGQSQKSVQDRQGNKSSYVDIGKNENVRLQQEIDETSAKNIELPIENIQSVNKEVADFTEKLNTSKIPHLSTEGGCVYNYKSRYGVEHYEGSSEELIRESNAENDAKIIQSSNSFTQLGQDRLLTSKDDMASEKETNDVTDLSHLHKPEDKKCGNVQPNKEEYASPSILISEPDDEGEAQCSDEEHSMFEDLQHYYHHDNTTCPDQQTETGTMPTESIGIGHVKSKVLCFIMFVVFAGLMYHFDFLVCFALYLFSLYWLYWEGGKNKNSVRKE</sequence>
<dbReference type="GO" id="GO:0005979">
    <property type="term" value="P:regulation of glycogen biosynthetic process"/>
    <property type="evidence" value="ECO:0007669"/>
    <property type="project" value="TreeGrafter"/>
</dbReference>
<evidence type="ECO:0000256" key="2">
    <source>
        <dbReference type="SAM" id="Phobius"/>
    </source>
</evidence>
<name>A0AAV7BXZ7_ENGPU</name>
<feature type="region of interest" description="Disordered" evidence="1">
    <location>
        <begin position="24"/>
        <end position="78"/>
    </location>
</feature>
<evidence type="ECO:0000256" key="1">
    <source>
        <dbReference type="SAM" id="MobiDB-lite"/>
    </source>
</evidence>
<keyword evidence="2" id="KW-0472">Membrane</keyword>
<dbReference type="GO" id="GO:0008157">
    <property type="term" value="F:protein phosphatase 1 binding"/>
    <property type="evidence" value="ECO:0007669"/>
    <property type="project" value="TreeGrafter"/>
</dbReference>
<dbReference type="AlphaFoldDB" id="A0AAV7BXZ7"/>
<dbReference type="Pfam" id="PF03370">
    <property type="entry name" value="CBM_21"/>
    <property type="match status" value="1"/>
</dbReference>
<feature type="compositionally biased region" description="Basic and acidic residues" evidence="1">
    <location>
        <begin position="318"/>
        <end position="327"/>
    </location>
</feature>
<evidence type="ECO:0000313" key="4">
    <source>
        <dbReference type="EMBL" id="KAG8577600.1"/>
    </source>
</evidence>
<evidence type="ECO:0000259" key="3">
    <source>
        <dbReference type="PROSITE" id="PS51159"/>
    </source>
</evidence>
<dbReference type="GO" id="GO:2001069">
    <property type="term" value="F:glycogen binding"/>
    <property type="evidence" value="ECO:0007669"/>
    <property type="project" value="TreeGrafter"/>
</dbReference>
<gene>
    <name evidence="4" type="ORF">GDO81_010228</name>
</gene>
<feature type="transmembrane region" description="Helical" evidence="2">
    <location>
        <begin position="1002"/>
        <end position="1033"/>
    </location>
</feature>
<reference evidence="4" key="1">
    <citation type="thesis" date="2020" institute="ProQuest LLC" country="789 East Eisenhower Parkway, Ann Arbor, MI, USA">
        <title>Comparative Genomics and Chromosome Evolution.</title>
        <authorList>
            <person name="Mudd A.B."/>
        </authorList>
    </citation>
    <scope>NUCLEOTIDE SEQUENCE</scope>
    <source>
        <strain evidence="4">237g6f4</strain>
        <tissue evidence="4">Blood</tissue>
    </source>
</reference>
<dbReference type="GO" id="GO:0000164">
    <property type="term" value="C:protein phosphatase type 1 complex"/>
    <property type="evidence" value="ECO:0007669"/>
    <property type="project" value="TreeGrafter"/>
</dbReference>
<dbReference type="PROSITE" id="PS51159">
    <property type="entry name" value="CBM21"/>
    <property type="match status" value="1"/>
</dbReference>
<feature type="region of interest" description="Disordered" evidence="1">
    <location>
        <begin position="308"/>
        <end position="331"/>
    </location>
</feature>
<keyword evidence="2" id="KW-1133">Transmembrane helix</keyword>
<protein>
    <recommendedName>
        <fullName evidence="3">CBM21 domain-containing protein</fullName>
    </recommendedName>
</protein>
<dbReference type="CDD" id="cd22255">
    <property type="entry name" value="PBD_PPP1R3A"/>
    <property type="match status" value="1"/>
</dbReference>
<feature type="region of interest" description="Disordered" evidence="1">
    <location>
        <begin position="902"/>
        <end position="930"/>
    </location>
</feature>
<dbReference type="EMBL" id="WNYA01000004">
    <property type="protein sequence ID" value="KAG8577600.1"/>
    <property type="molecule type" value="Genomic_DNA"/>
</dbReference>
<evidence type="ECO:0000313" key="5">
    <source>
        <dbReference type="Proteomes" id="UP000824782"/>
    </source>
</evidence>
<dbReference type="Gene3D" id="2.60.40.2440">
    <property type="entry name" value="Carbohydrate binding type-21 domain"/>
    <property type="match status" value="1"/>
</dbReference>
<comment type="caution">
    <text evidence="4">The sequence shown here is derived from an EMBL/GenBank/DDBJ whole genome shotgun (WGS) entry which is preliminary data.</text>
</comment>
<dbReference type="PANTHER" id="PTHR12307">
    <property type="entry name" value="PROTEIN PHOSPHATASE 1 REGULATORY SUBUNIT"/>
    <property type="match status" value="1"/>
</dbReference>
<dbReference type="InterPro" id="IPR050782">
    <property type="entry name" value="PP1_regulatory_subunit_3"/>
</dbReference>
<dbReference type="Proteomes" id="UP000824782">
    <property type="component" value="Unassembled WGS sequence"/>
</dbReference>